<dbReference type="AlphaFoldDB" id="A0A3D8J7W5"/>
<dbReference type="RefSeq" id="WP_115579071.1">
    <property type="nucleotide sequence ID" value="NZ_NXLX01000009.1"/>
</dbReference>
<dbReference type="OrthoDB" id="5325786at2"/>
<dbReference type="Proteomes" id="UP000256695">
    <property type="component" value="Unassembled WGS sequence"/>
</dbReference>
<protein>
    <recommendedName>
        <fullName evidence="3">Outer membrane beta-barrel protein</fullName>
    </recommendedName>
</protein>
<organism evidence="1 2">
    <name type="scientific">Helicobacter anseris</name>
    <dbReference type="NCBI Taxonomy" id="375926"/>
    <lineage>
        <taxon>Bacteria</taxon>
        <taxon>Pseudomonadati</taxon>
        <taxon>Campylobacterota</taxon>
        <taxon>Epsilonproteobacteria</taxon>
        <taxon>Campylobacterales</taxon>
        <taxon>Helicobacteraceae</taxon>
        <taxon>Helicobacter</taxon>
    </lineage>
</organism>
<evidence type="ECO:0008006" key="3">
    <source>
        <dbReference type="Google" id="ProtNLM"/>
    </source>
</evidence>
<keyword evidence="2" id="KW-1185">Reference proteome</keyword>
<comment type="caution">
    <text evidence="1">The sequence shown here is derived from an EMBL/GenBank/DDBJ whole genome shotgun (WGS) entry which is preliminary data.</text>
</comment>
<accession>A0A3D8J7W5</accession>
<dbReference type="Pfam" id="PF01856">
    <property type="entry name" value="HP_OMP"/>
    <property type="match status" value="1"/>
</dbReference>
<gene>
    <name evidence="1" type="ORF">CQA57_04675</name>
</gene>
<name>A0A3D8J7W5_9HELI</name>
<dbReference type="EMBL" id="NXLX01000009">
    <property type="protein sequence ID" value="RDU73599.1"/>
    <property type="molecule type" value="Genomic_DNA"/>
</dbReference>
<dbReference type="InterPro" id="IPR002718">
    <property type="entry name" value="OMP_Helicobacter"/>
</dbReference>
<reference evidence="1 2" key="1">
    <citation type="submission" date="2018-04" db="EMBL/GenBank/DDBJ databases">
        <title>Novel Campyloabacter and Helicobacter Species and Strains.</title>
        <authorList>
            <person name="Mannion A.J."/>
            <person name="Shen Z."/>
            <person name="Fox J.G."/>
        </authorList>
    </citation>
    <scope>NUCLEOTIDE SEQUENCE [LARGE SCALE GENOMIC DNA]</scope>
    <source>
        <strain evidence="1 2">MIT 04-9362</strain>
    </source>
</reference>
<evidence type="ECO:0000313" key="2">
    <source>
        <dbReference type="Proteomes" id="UP000256695"/>
    </source>
</evidence>
<sequence length="236" mass="26116">MRKFYHAFILLACIFALPMQARFYLGVEGGYTGSNPYYDLGNSDAIFITIPTSHISGAFGKSFNGFNASFNLGTENFFNDYVGTRLDFSVGYTFLSKKFDNLKAQMNFITSGLYLDLLTNLYKTEFFEIGLFGGAGLDIFYNTKQLTEDDMEGLDSDAISEQTILDAQQFYSNAALTSRILANVAGRVGITTLIAKNHRIEILAKLPIGSINTFPFIGGGLNLANLSLNLGYRFVF</sequence>
<evidence type="ECO:0000313" key="1">
    <source>
        <dbReference type="EMBL" id="RDU73599.1"/>
    </source>
</evidence>
<proteinExistence type="predicted"/>